<evidence type="ECO:0000256" key="4">
    <source>
        <dbReference type="ARBA" id="ARBA00022723"/>
    </source>
</evidence>
<evidence type="ECO:0000256" key="3">
    <source>
        <dbReference type="ARBA" id="ARBA00022670"/>
    </source>
</evidence>
<reference evidence="13" key="2">
    <citation type="submission" date="2015-08" db="UniProtKB">
        <authorList>
            <consortium name="WormBaseParasite"/>
        </authorList>
    </citation>
    <scope>IDENTIFICATION</scope>
</reference>
<comment type="caution">
    <text evidence="10">Lacks conserved residue(s) required for the propagation of feature annotation.</text>
</comment>
<feature type="binding site" evidence="10">
    <location>
        <position position="419"/>
    </location>
    <ligand>
        <name>Zn(2+)</name>
        <dbReference type="ChEBI" id="CHEBI:29105"/>
        <note>catalytic</note>
    </ligand>
</feature>
<dbReference type="InterPro" id="IPR036383">
    <property type="entry name" value="TSP1_rpt_sf"/>
</dbReference>
<dbReference type="Gene3D" id="3.40.1620.60">
    <property type="match status" value="1"/>
</dbReference>
<dbReference type="InterPro" id="IPR001590">
    <property type="entry name" value="Peptidase_M12B"/>
</dbReference>
<evidence type="ECO:0000313" key="12">
    <source>
        <dbReference type="Proteomes" id="UP000035680"/>
    </source>
</evidence>
<evidence type="ECO:0000256" key="2">
    <source>
        <dbReference type="ARBA" id="ARBA00022525"/>
    </source>
</evidence>
<keyword evidence="2" id="KW-0964">Secreted</keyword>
<comment type="subcellular location">
    <subcellularLocation>
        <location evidence="1">Secreted</location>
    </subcellularLocation>
</comment>
<evidence type="ECO:0000313" key="13">
    <source>
        <dbReference type="WBParaSite" id="SVE_0353900.1"/>
    </source>
</evidence>
<feature type="domain" description="Peptidase M12B" evidence="11">
    <location>
        <begin position="263"/>
        <end position="467"/>
    </location>
</feature>
<evidence type="ECO:0000256" key="6">
    <source>
        <dbReference type="ARBA" id="ARBA00022833"/>
    </source>
</evidence>
<dbReference type="Pfam" id="PF13688">
    <property type="entry name" value="Reprolysin_5"/>
    <property type="match status" value="1"/>
</dbReference>
<proteinExistence type="predicted"/>
<dbReference type="InterPro" id="IPR024079">
    <property type="entry name" value="MetalloPept_cat_dom_sf"/>
</dbReference>
<keyword evidence="7" id="KW-0482">Metalloprotease</keyword>
<dbReference type="PANTHER" id="PTHR13723">
    <property type="entry name" value="ADAMTS A DISINTEGRIN AND METALLOPROTEASE WITH THROMBOSPONDIN MOTIFS PROTEASE"/>
    <property type="match status" value="1"/>
</dbReference>
<dbReference type="STRING" id="75913.A0A0K0F404"/>
<keyword evidence="4 10" id="KW-0479">Metal-binding</keyword>
<dbReference type="GO" id="GO:0005576">
    <property type="term" value="C:extracellular region"/>
    <property type="evidence" value="ECO:0007669"/>
    <property type="project" value="UniProtKB-SubCell"/>
</dbReference>
<dbReference type="SUPFAM" id="SSF55486">
    <property type="entry name" value="Metalloproteases ('zincins'), catalytic domain"/>
    <property type="match status" value="1"/>
</dbReference>
<dbReference type="SUPFAM" id="SSF82895">
    <property type="entry name" value="TSP-1 type 1 repeat"/>
    <property type="match status" value="1"/>
</dbReference>
<dbReference type="GO" id="GO:0046872">
    <property type="term" value="F:metal ion binding"/>
    <property type="evidence" value="ECO:0007669"/>
    <property type="project" value="UniProtKB-KW"/>
</dbReference>
<dbReference type="Gene3D" id="3.40.390.10">
    <property type="entry name" value="Collagenase (Catalytic Domain)"/>
    <property type="match status" value="1"/>
</dbReference>
<reference evidence="12" key="1">
    <citation type="submission" date="2014-07" db="EMBL/GenBank/DDBJ databases">
        <authorList>
            <person name="Martin A.A"/>
            <person name="De Silva N."/>
        </authorList>
    </citation>
    <scope>NUCLEOTIDE SEQUENCE</scope>
</reference>
<dbReference type="InterPro" id="IPR000884">
    <property type="entry name" value="TSP1_rpt"/>
</dbReference>
<dbReference type="GO" id="GO:0030198">
    <property type="term" value="P:extracellular matrix organization"/>
    <property type="evidence" value="ECO:0007669"/>
    <property type="project" value="TreeGrafter"/>
</dbReference>
<keyword evidence="3" id="KW-0645">Protease</keyword>
<accession>A0A0K0F404</accession>
<evidence type="ECO:0000256" key="9">
    <source>
        <dbReference type="ARBA" id="ARBA00023180"/>
    </source>
</evidence>
<name>A0A0K0F404_STRVS</name>
<dbReference type="InterPro" id="IPR050439">
    <property type="entry name" value="ADAMTS_ADAMTS-like"/>
</dbReference>
<evidence type="ECO:0000256" key="5">
    <source>
        <dbReference type="ARBA" id="ARBA00022801"/>
    </source>
</evidence>
<keyword evidence="8" id="KW-1015">Disulfide bond</keyword>
<dbReference type="PROSITE" id="PS50215">
    <property type="entry name" value="ADAM_MEPRO"/>
    <property type="match status" value="1"/>
</dbReference>
<keyword evidence="9" id="KW-0325">Glycoprotein</keyword>
<dbReference type="InterPro" id="IPR041645">
    <property type="entry name" value="ADAMTS_CR_2"/>
</dbReference>
<dbReference type="GO" id="GO:0031012">
    <property type="term" value="C:extracellular matrix"/>
    <property type="evidence" value="ECO:0007669"/>
    <property type="project" value="TreeGrafter"/>
</dbReference>
<dbReference type="GO" id="GO:0006508">
    <property type="term" value="P:proteolysis"/>
    <property type="evidence" value="ECO:0007669"/>
    <property type="project" value="UniProtKB-KW"/>
</dbReference>
<feature type="binding site" evidence="10">
    <location>
        <position position="429"/>
    </location>
    <ligand>
        <name>Zn(2+)</name>
        <dbReference type="ChEBI" id="CHEBI:29105"/>
        <note>catalytic</note>
    </ligand>
</feature>
<evidence type="ECO:0000256" key="10">
    <source>
        <dbReference type="PROSITE-ProRule" id="PRU00276"/>
    </source>
</evidence>
<organism evidence="12 13">
    <name type="scientific">Strongyloides venezuelensis</name>
    <name type="common">Threadworm</name>
    <dbReference type="NCBI Taxonomy" id="75913"/>
    <lineage>
        <taxon>Eukaryota</taxon>
        <taxon>Metazoa</taxon>
        <taxon>Ecdysozoa</taxon>
        <taxon>Nematoda</taxon>
        <taxon>Chromadorea</taxon>
        <taxon>Rhabditida</taxon>
        <taxon>Tylenchina</taxon>
        <taxon>Panagrolaimomorpha</taxon>
        <taxon>Strongyloidoidea</taxon>
        <taxon>Strongyloididae</taxon>
        <taxon>Strongyloides</taxon>
    </lineage>
</organism>
<feature type="binding site" evidence="10">
    <location>
        <position position="423"/>
    </location>
    <ligand>
        <name>Zn(2+)</name>
        <dbReference type="ChEBI" id="CHEBI:29105"/>
        <note>catalytic</note>
    </ligand>
</feature>
<dbReference type="PANTHER" id="PTHR13723:SF291">
    <property type="entry name" value="PEPTIDASE M12B DOMAIN-CONTAINING PROTEIN"/>
    <property type="match status" value="1"/>
</dbReference>
<dbReference type="GO" id="GO:0004222">
    <property type="term" value="F:metalloendopeptidase activity"/>
    <property type="evidence" value="ECO:0007669"/>
    <property type="project" value="InterPro"/>
</dbReference>
<dbReference type="PROSITE" id="PS50092">
    <property type="entry name" value="TSP1"/>
    <property type="match status" value="3"/>
</dbReference>
<dbReference type="Pfam" id="PF25379">
    <property type="entry name" value="Adt-1"/>
    <property type="match status" value="1"/>
</dbReference>
<dbReference type="WBParaSite" id="SVE_0353900.1">
    <property type="protein sequence ID" value="SVE_0353900.1"/>
    <property type="gene ID" value="SVE_0353900"/>
</dbReference>
<keyword evidence="5" id="KW-0378">Hydrolase</keyword>
<evidence type="ECO:0000256" key="7">
    <source>
        <dbReference type="ARBA" id="ARBA00023049"/>
    </source>
</evidence>
<dbReference type="Gene3D" id="2.20.100.10">
    <property type="entry name" value="Thrombospondin type-1 (TSP1) repeat"/>
    <property type="match status" value="4"/>
</dbReference>
<dbReference type="Pfam" id="PF00090">
    <property type="entry name" value="TSP_1"/>
    <property type="match status" value="3"/>
</dbReference>
<keyword evidence="12" id="KW-1185">Reference proteome</keyword>
<keyword evidence="6 10" id="KW-0862">Zinc</keyword>
<dbReference type="Proteomes" id="UP000035680">
    <property type="component" value="Unassembled WGS sequence"/>
</dbReference>
<evidence type="ECO:0000256" key="1">
    <source>
        <dbReference type="ARBA" id="ARBA00004613"/>
    </source>
</evidence>
<evidence type="ECO:0000259" key="11">
    <source>
        <dbReference type="PROSITE" id="PS50215"/>
    </source>
</evidence>
<dbReference type="AlphaFoldDB" id="A0A0K0F404"/>
<dbReference type="Pfam" id="PF17771">
    <property type="entry name" value="ADAMTS_CR_2"/>
    <property type="match status" value="1"/>
</dbReference>
<feature type="active site" evidence="10">
    <location>
        <position position="420"/>
    </location>
</feature>
<dbReference type="InterPro" id="IPR057401">
    <property type="entry name" value="Adt-1/2-like_dom"/>
</dbReference>
<protein>
    <submittedName>
        <fullName evidence="13">Stall (inferred by orthology to a D. melanogaster protein)</fullName>
    </submittedName>
</protein>
<evidence type="ECO:0000256" key="8">
    <source>
        <dbReference type="ARBA" id="ARBA00023157"/>
    </source>
</evidence>
<sequence>MQLYLKLSVSLAEFDTHQKLPMMIISTTVFRHPNISNGVNCGNLGNILFCFLFLNFTTQIYEKLTNKEKFHLFGKNGLLNKPAFEEVIIKEFNGEVFNITLEGNEITFDIKETSLNLFDIGLHHNYYFTNQSKDLLEEHIYYDKCNKVYKGESREPKGNIISLTGCKNNLRGLIITNNGETHFIHPLPKKIKNNSHVIYKRSIREELSPEHHTCMFNKNDDPFPEDQIESNNLINKLNNHNKLSFIKNINKRNAINKEDDSEVTIEIAVFADYLMIKHFYDIYGKENHMKELKRFIIATVNNVDSLYRHQTLNSNIHFRLKRIDVMESQPSELESTKHDNGDVNKLLKSFCEYQQKMKPLERKDPRYWDHALLFTGFDIYSGDIKSIAGFAPVKGMCSEVRSCTINEGIDFGSVFVVTHEIGHNLGMYHDGQNECHTDCCIMAPSIGSGKTEWSTCSSTEMTVFVQKLGTEPNRAPNCLKVSAKKSKTLNTLPGQDYTINEQCRLFHGKCWRHALRSHQTLENICQMIWCTDDNEKFRTSHPALEGTYCGEGKVCFGGKCVETKKDLLKIDGGWSNWLENSHCNEIESNKCQKCQIDGQLIFKKEYRYCENPFPNNGGKLCVGDDTRGRVCNEILCSSDTSIQQYIDNVCKIKSKLPKNIILKMNEKGLHFEKDLCKVWCFIKESTSIKVVEDMPNGSPCGKDSFCLNGECKLLTCNGTILGGDINDCNLMKKENLKSPTLTSEWESWLSWSNCSSKKCGEIGYKRRKRICKGLSCSGQDFEEAKCKINCVISENIWLNWGEWSECSSSQCGDKGKQVRTRKCSGEKCSGSEIESQICQVICLKNNGKFTTWSSWSECSPIIDCKTKSFRKRTRDCWSVTSPDPTCNGKKEEIELCPRTKCIK</sequence>
<dbReference type="SMART" id="SM00209">
    <property type="entry name" value="TSP1"/>
    <property type="match status" value="3"/>
</dbReference>